<feature type="domain" description="AAA+ ATPase" evidence="2">
    <location>
        <begin position="146"/>
        <end position="291"/>
    </location>
</feature>
<dbReference type="GO" id="GO:0006515">
    <property type="term" value="P:protein quality control for misfolded or incompletely synthesized proteins"/>
    <property type="evidence" value="ECO:0007669"/>
    <property type="project" value="TreeGrafter"/>
</dbReference>
<accession>A0A849I375</accession>
<dbReference type="AlphaFoldDB" id="A0A849I375"/>
<sequence>MGAGGTPDYLSDKSHAYIAVSLGRSATHPIEAFVAKRERARREGRSPLPDLKALPSEKPADTGKTTAIPVPEGHVLVCAGVGGGTGRSGRTEWAKGYENAIGRALPLVPVPDLARVRAKLLAHFPQAEDAIQTILGQVSRGRYLRLDNPILIEGEPGAGKSMLVRILADALNVTLLRVDGTNDAGGSFGGTERRWYSAEPCRPFMAVARSGTANPMCLVEEADKAATRSEYGRLWDSLLLFTDRENSARFQDPCLQAELDLSHVMIVLTANRRDSLPGPLLDRLKIITLPAPRREHLPALAAAVLRDIASANGEDPRFIPPLAAFEIDALRRRWAGGSVRRLRRAVEAVLRAREHSRTQVLQ</sequence>
<dbReference type="GO" id="GO:0003697">
    <property type="term" value="F:single-stranded DNA binding"/>
    <property type="evidence" value="ECO:0007669"/>
    <property type="project" value="TreeGrafter"/>
</dbReference>
<evidence type="ECO:0000313" key="3">
    <source>
        <dbReference type="EMBL" id="NNM73852.1"/>
    </source>
</evidence>
<protein>
    <submittedName>
        <fullName evidence="3">AAA family ATPase</fullName>
    </submittedName>
</protein>
<evidence type="ECO:0000259" key="2">
    <source>
        <dbReference type="SMART" id="SM00382"/>
    </source>
</evidence>
<dbReference type="GO" id="GO:0051131">
    <property type="term" value="P:chaperone-mediated protein complex assembly"/>
    <property type="evidence" value="ECO:0007669"/>
    <property type="project" value="TreeGrafter"/>
</dbReference>
<dbReference type="SMART" id="SM00382">
    <property type="entry name" value="AAA"/>
    <property type="match status" value="1"/>
</dbReference>
<comment type="caution">
    <text evidence="3">The sequence shown here is derived from an EMBL/GenBank/DDBJ whole genome shotgun (WGS) entry which is preliminary data.</text>
</comment>
<dbReference type="GO" id="GO:0004252">
    <property type="term" value="F:serine-type endopeptidase activity"/>
    <property type="evidence" value="ECO:0007669"/>
    <property type="project" value="InterPro"/>
</dbReference>
<dbReference type="Gene3D" id="3.40.50.300">
    <property type="entry name" value="P-loop containing nucleotide triphosphate hydrolases"/>
    <property type="match status" value="1"/>
</dbReference>
<reference evidence="3 4" key="1">
    <citation type="submission" date="2020-04" db="EMBL/GenBank/DDBJ databases">
        <title>Enterovirga sp. isolate from soil.</title>
        <authorList>
            <person name="Chea S."/>
            <person name="Kim D.-U."/>
        </authorList>
    </citation>
    <scope>NUCLEOTIDE SEQUENCE [LARGE SCALE GENOMIC DNA]</scope>
    <source>
        <strain evidence="3 4">DB1703</strain>
    </source>
</reference>
<evidence type="ECO:0000313" key="4">
    <source>
        <dbReference type="Proteomes" id="UP000564885"/>
    </source>
</evidence>
<keyword evidence="4" id="KW-1185">Reference proteome</keyword>
<organism evidence="3 4">
    <name type="scientific">Enterovirga aerilata</name>
    <dbReference type="NCBI Taxonomy" id="2730920"/>
    <lineage>
        <taxon>Bacteria</taxon>
        <taxon>Pseudomonadati</taxon>
        <taxon>Pseudomonadota</taxon>
        <taxon>Alphaproteobacteria</taxon>
        <taxon>Hyphomicrobiales</taxon>
        <taxon>Methylobacteriaceae</taxon>
        <taxon>Enterovirga</taxon>
    </lineage>
</organism>
<name>A0A849I375_9HYPH</name>
<dbReference type="Pfam" id="PF00004">
    <property type="entry name" value="AAA"/>
    <property type="match status" value="1"/>
</dbReference>
<dbReference type="PANTHER" id="PTHR43718">
    <property type="entry name" value="LON PROTEASE"/>
    <property type="match status" value="1"/>
</dbReference>
<dbReference type="InterPro" id="IPR027065">
    <property type="entry name" value="Lon_Prtase"/>
</dbReference>
<dbReference type="GO" id="GO:0016887">
    <property type="term" value="F:ATP hydrolysis activity"/>
    <property type="evidence" value="ECO:0007669"/>
    <property type="project" value="InterPro"/>
</dbReference>
<dbReference type="InterPro" id="IPR003959">
    <property type="entry name" value="ATPase_AAA_core"/>
</dbReference>
<feature type="region of interest" description="Disordered" evidence="1">
    <location>
        <begin position="37"/>
        <end position="67"/>
    </location>
</feature>
<gene>
    <name evidence="3" type="ORF">HJG44_15825</name>
</gene>
<proteinExistence type="predicted"/>
<evidence type="ECO:0000256" key="1">
    <source>
        <dbReference type="SAM" id="MobiDB-lite"/>
    </source>
</evidence>
<dbReference type="InterPro" id="IPR027417">
    <property type="entry name" value="P-loop_NTPase"/>
</dbReference>
<dbReference type="GO" id="GO:0007005">
    <property type="term" value="P:mitochondrion organization"/>
    <property type="evidence" value="ECO:0007669"/>
    <property type="project" value="TreeGrafter"/>
</dbReference>
<dbReference type="EMBL" id="JABEPP010000004">
    <property type="protein sequence ID" value="NNM73852.1"/>
    <property type="molecule type" value="Genomic_DNA"/>
</dbReference>
<dbReference type="InterPro" id="IPR003593">
    <property type="entry name" value="AAA+_ATPase"/>
</dbReference>
<dbReference type="GO" id="GO:0004176">
    <property type="term" value="F:ATP-dependent peptidase activity"/>
    <property type="evidence" value="ECO:0007669"/>
    <property type="project" value="InterPro"/>
</dbReference>
<dbReference type="Proteomes" id="UP000564885">
    <property type="component" value="Unassembled WGS sequence"/>
</dbReference>
<dbReference type="SUPFAM" id="SSF52540">
    <property type="entry name" value="P-loop containing nucleoside triphosphate hydrolases"/>
    <property type="match status" value="1"/>
</dbReference>
<dbReference type="PANTHER" id="PTHR43718:SF2">
    <property type="entry name" value="LON PROTEASE HOMOLOG, MITOCHONDRIAL"/>
    <property type="match status" value="1"/>
</dbReference>
<dbReference type="GO" id="GO:0005524">
    <property type="term" value="F:ATP binding"/>
    <property type="evidence" value="ECO:0007669"/>
    <property type="project" value="InterPro"/>
</dbReference>